<organism evidence="1 2">
    <name type="scientific">Orchesella dallaii</name>
    <dbReference type="NCBI Taxonomy" id="48710"/>
    <lineage>
        <taxon>Eukaryota</taxon>
        <taxon>Metazoa</taxon>
        <taxon>Ecdysozoa</taxon>
        <taxon>Arthropoda</taxon>
        <taxon>Hexapoda</taxon>
        <taxon>Collembola</taxon>
        <taxon>Entomobryomorpha</taxon>
        <taxon>Entomobryoidea</taxon>
        <taxon>Orchesellidae</taxon>
        <taxon>Orchesellinae</taxon>
        <taxon>Orchesella</taxon>
    </lineage>
</organism>
<name>A0ABP1Q5U4_9HEXA</name>
<dbReference type="Proteomes" id="UP001642540">
    <property type="component" value="Unassembled WGS sequence"/>
</dbReference>
<dbReference type="InterPro" id="IPR032675">
    <property type="entry name" value="LRR_dom_sf"/>
</dbReference>
<keyword evidence="2" id="KW-1185">Reference proteome</keyword>
<evidence type="ECO:0000313" key="2">
    <source>
        <dbReference type="Proteomes" id="UP001642540"/>
    </source>
</evidence>
<proteinExistence type="predicted"/>
<protein>
    <submittedName>
        <fullName evidence="1">Uncharacterized protein</fullName>
    </submittedName>
</protein>
<dbReference type="EMBL" id="CAXLJM020000019">
    <property type="protein sequence ID" value="CAL8085819.1"/>
    <property type="molecule type" value="Genomic_DNA"/>
</dbReference>
<dbReference type="Gene3D" id="3.80.10.10">
    <property type="entry name" value="Ribonuclease Inhibitor"/>
    <property type="match status" value="1"/>
</dbReference>
<sequence>MDVDGNNPFLKEKVIEAIVRVADIEDLKTLRLVSKLLWKKSLSRWRQHYRIIIHCGKPDMPPMNGVSTLESFLELNKLPGDPFKLVEFPFKHYHLHCVLVDLASDEGQYFWNKFGPLMTTLEVSFATVTFESADQFDELLFKKTRNLESLFLNRNWYGTTRPKPMSVGRVVTLKKEELQRNLKELKISAMDFQDVKSMDDCKSGVLPLTWFQILAPFPNVEALELCNIECDRFKVGGLTKCLQGFKELLSSGNNLSYKKLSIVVTEGMKSPPVYDTFPDEAVKLFSLLRLPLTDFTFDIGIFTKEKVLQTIYQLHAKTLQKLTIFRCPKLEPFPNFPFDTRLNNLTEFRVSPCIVPDLEFLNLMPNLKILHTFEKDREDHIHKSRELGEFWFFSTTNLLNGSESKDQDGSEEVPWNIKKLPQLEEFIHGVEFCKPRKVVELAKIMPNLKRLRLQVDNIGFSVICKLWKGLEELDIRGSRMNEKGFIGIVSGSQRTFANVTHLTELRCLKTGRNYYPVDGKIQDFGFALGNKSVFKGILQLPNLQTLVAECDQEITDEAYNTLIAKFPAPGSQIKRRSAGALPLTDETVIALDKITGLHVNS</sequence>
<comment type="caution">
    <text evidence="1">The sequence shown here is derived from an EMBL/GenBank/DDBJ whole genome shotgun (WGS) entry which is preliminary data.</text>
</comment>
<accession>A0ABP1Q5U4</accession>
<dbReference type="SUPFAM" id="SSF52047">
    <property type="entry name" value="RNI-like"/>
    <property type="match status" value="1"/>
</dbReference>
<gene>
    <name evidence="1" type="ORF">ODALV1_LOCUS6242</name>
</gene>
<evidence type="ECO:0000313" key="1">
    <source>
        <dbReference type="EMBL" id="CAL8085819.1"/>
    </source>
</evidence>
<reference evidence="1 2" key="1">
    <citation type="submission" date="2024-08" db="EMBL/GenBank/DDBJ databases">
        <authorList>
            <person name="Cucini C."/>
            <person name="Frati F."/>
        </authorList>
    </citation>
    <scope>NUCLEOTIDE SEQUENCE [LARGE SCALE GENOMIC DNA]</scope>
</reference>